<evidence type="ECO:0000256" key="1">
    <source>
        <dbReference type="SAM" id="SignalP"/>
    </source>
</evidence>
<name>A0A9W9D1A3_9PEZI</name>
<organism evidence="2 3">
    <name type="scientific">Gnomoniopsis smithogilvyi</name>
    <dbReference type="NCBI Taxonomy" id="1191159"/>
    <lineage>
        <taxon>Eukaryota</taxon>
        <taxon>Fungi</taxon>
        <taxon>Dikarya</taxon>
        <taxon>Ascomycota</taxon>
        <taxon>Pezizomycotina</taxon>
        <taxon>Sordariomycetes</taxon>
        <taxon>Sordariomycetidae</taxon>
        <taxon>Diaporthales</taxon>
        <taxon>Gnomoniaceae</taxon>
        <taxon>Gnomoniopsis</taxon>
    </lineage>
</organism>
<feature type="chain" id="PRO_5040788194" description="Secreted protein" evidence="1">
    <location>
        <begin position="23"/>
        <end position="138"/>
    </location>
</feature>
<protein>
    <recommendedName>
        <fullName evidence="4">Secreted protein</fullName>
    </recommendedName>
</protein>
<dbReference type="EMBL" id="JAPEVB010000001">
    <property type="protein sequence ID" value="KAJ4396798.1"/>
    <property type="molecule type" value="Genomic_DNA"/>
</dbReference>
<comment type="caution">
    <text evidence="2">The sequence shown here is derived from an EMBL/GenBank/DDBJ whole genome shotgun (WGS) entry which is preliminary data.</text>
</comment>
<accession>A0A9W9D1A3</accession>
<dbReference type="AlphaFoldDB" id="A0A9W9D1A3"/>
<evidence type="ECO:0000313" key="2">
    <source>
        <dbReference type="EMBL" id="KAJ4396798.1"/>
    </source>
</evidence>
<gene>
    <name evidence="2" type="ORF">N0V93_001020</name>
</gene>
<keyword evidence="3" id="KW-1185">Reference proteome</keyword>
<dbReference type="Proteomes" id="UP001140453">
    <property type="component" value="Unassembled WGS sequence"/>
</dbReference>
<reference evidence="2" key="1">
    <citation type="submission" date="2022-10" db="EMBL/GenBank/DDBJ databases">
        <title>Tapping the CABI collections for fungal endophytes: first genome assemblies for Collariella, Neodidymelliopsis, Ascochyta clinopodiicola, Didymella pomorum, Didymosphaeria variabile, Neocosmospora piperis and Neocucurbitaria cava.</title>
        <authorList>
            <person name="Hill R."/>
        </authorList>
    </citation>
    <scope>NUCLEOTIDE SEQUENCE</scope>
    <source>
        <strain evidence="2">IMI 355082</strain>
    </source>
</reference>
<evidence type="ECO:0008006" key="4">
    <source>
        <dbReference type="Google" id="ProtNLM"/>
    </source>
</evidence>
<keyword evidence="1" id="KW-0732">Signal</keyword>
<feature type="signal peptide" evidence="1">
    <location>
        <begin position="1"/>
        <end position="22"/>
    </location>
</feature>
<evidence type="ECO:0000313" key="3">
    <source>
        <dbReference type="Proteomes" id="UP001140453"/>
    </source>
</evidence>
<sequence length="138" mass="15649">MRSTKRTHLLYIVVMIAFRAQSGRLLRLAPTLHNWNSERHLSPFSFSHATWTQNTGNTNNCLCYTARQFEPMQWRMTVIAQSLSRGPRLMSLCCVGVTTVHEHTSMDTPPPSPPPVCFGWQSPISDQKGRVGDCDTCR</sequence>
<proteinExistence type="predicted"/>